<organism evidence="2 3">
    <name type="scientific">Neolewinella agarilytica</name>
    <dbReference type="NCBI Taxonomy" id="478744"/>
    <lineage>
        <taxon>Bacteria</taxon>
        <taxon>Pseudomonadati</taxon>
        <taxon>Bacteroidota</taxon>
        <taxon>Saprospiria</taxon>
        <taxon>Saprospirales</taxon>
        <taxon>Lewinellaceae</taxon>
        <taxon>Neolewinella</taxon>
    </lineage>
</organism>
<sequence length="312" mass="34585">MRLIKHRANWFFYCTLFSGLALLASCEEIIDPPFEIERPKLIISSNFSPDTTVSVRLTASQSIVGERSVREITNANVTLIEGNEVVEKLHFVPGVNGEPGVYRTASFIPVVGRLYTLHAAADGYDVASAQSSIPTSVEIKNLVISNLTTMSIGELRVYDFNLSVEYNDPDFIENFYDLRLSQEVYPYRLTSTGDTMFMETIAKSLMAPDEALNDIRVAGQASVLIKDKPEGGVNIHLQSRINPSREAPGKIVAELRTVSRPYYDFQRLLQREGQVFNGLTEPSVTSSFNVSSGYGVFAGFSQNTQKVNLAGY</sequence>
<dbReference type="Pfam" id="PF14054">
    <property type="entry name" value="DUF4249"/>
    <property type="match status" value="1"/>
</dbReference>
<dbReference type="OrthoDB" id="1115009at2"/>
<feature type="chain" id="PRO_5011623211" description="DUF4249 domain-containing protein" evidence="1">
    <location>
        <begin position="24"/>
        <end position="312"/>
    </location>
</feature>
<proteinExistence type="predicted"/>
<dbReference type="AlphaFoldDB" id="A0A1H9P0W4"/>
<dbReference type="STRING" id="478744.SAMN05444359_14119"/>
<dbReference type="Proteomes" id="UP000199021">
    <property type="component" value="Unassembled WGS sequence"/>
</dbReference>
<keyword evidence="3" id="KW-1185">Reference proteome</keyword>
<feature type="signal peptide" evidence="1">
    <location>
        <begin position="1"/>
        <end position="23"/>
    </location>
</feature>
<dbReference type="RefSeq" id="WP_090173351.1">
    <property type="nucleotide sequence ID" value="NZ_FOFB01000041.1"/>
</dbReference>
<accession>A0A1H9P0W4</accession>
<dbReference type="EMBL" id="FOFB01000041">
    <property type="protein sequence ID" value="SER41555.1"/>
    <property type="molecule type" value="Genomic_DNA"/>
</dbReference>
<evidence type="ECO:0000313" key="3">
    <source>
        <dbReference type="Proteomes" id="UP000199021"/>
    </source>
</evidence>
<keyword evidence="1" id="KW-0732">Signal</keyword>
<gene>
    <name evidence="2" type="ORF">SAMN05444359_14119</name>
</gene>
<evidence type="ECO:0000256" key="1">
    <source>
        <dbReference type="SAM" id="SignalP"/>
    </source>
</evidence>
<reference evidence="3" key="1">
    <citation type="submission" date="2016-10" db="EMBL/GenBank/DDBJ databases">
        <authorList>
            <person name="Varghese N."/>
            <person name="Submissions S."/>
        </authorList>
    </citation>
    <scope>NUCLEOTIDE SEQUENCE [LARGE SCALE GENOMIC DNA]</scope>
    <source>
        <strain evidence="3">DSM 24740</strain>
    </source>
</reference>
<dbReference type="InParanoid" id="A0A1H9P0W4"/>
<evidence type="ECO:0000313" key="2">
    <source>
        <dbReference type="EMBL" id="SER41555.1"/>
    </source>
</evidence>
<evidence type="ECO:0008006" key="4">
    <source>
        <dbReference type="Google" id="ProtNLM"/>
    </source>
</evidence>
<name>A0A1H9P0W4_9BACT</name>
<dbReference type="InterPro" id="IPR025345">
    <property type="entry name" value="DUF4249"/>
</dbReference>
<dbReference type="PROSITE" id="PS51257">
    <property type="entry name" value="PROKAR_LIPOPROTEIN"/>
    <property type="match status" value="1"/>
</dbReference>
<protein>
    <recommendedName>
        <fullName evidence="4">DUF4249 domain-containing protein</fullName>
    </recommendedName>
</protein>